<dbReference type="InterPro" id="IPR002305">
    <property type="entry name" value="aa-tRNA-synth_Ic"/>
</dbReference>
<dbReference type="InterPro" id="IPR014729">
    <property type="entry name" value="Rossmann-like_a/b/a_fold"/>
</dbReference>
<name>A0A8J7TL62_9BACT</name>
<evidence type="ECO:0000256" key="6">
    <source>
        <dbReference type="ARBA" id="ARBA00022917"/>
    </source>
</evidence>
<dbReference type="CDD" id="cd00805">
    <property type="entry name" value="TyrRS_core"/>
    <property type="match status" value="1"/>
</dbReference>
<comment type="subunit">
    <text evidence="9">Homodimer.</text>
</comment>
<dbReference type="PRINTS" id="PR01040">
    <property type="entry name" value="TRNASYNTHTYR"/>
</dbReference>
<evidence type="ECO:0000259" key="11">
    <source>
        <dbReference type="SMART" id="SM00363"/>
    </source>
</evidence>
<sequence length="416" mass="46079">MEVKEVDKNIEIPEEVMAEAVELCRGAEVLPDGAKGLARKIMQAKQAGRPLVAKLGVDPTSTDLHLGHAVVFRKLRRFQDFGHQVILIIGGFTAQIGDPTGRNATRPPLDEKQVQANAQTYLNQMGLILDLNKTKVVNNNDWLAPLTMKEVIKLAASVTANQLLAKEAFGERLDKQQPVAFHELFYPLLQAYDSVAIQADIELGGTDQRFNILQGRELQPKYGQEPQMAMLLPLLEGTDGVKKMSKSYNNYVGLKEDPQEMFGKCMRIPDELILKYFELTTTLAGHEVDKIEAEHLKEGGNPKDAKLKLAKQVVFQYHGAEAAEQSLKEWQQVHSQGQLPDEMPIFKIEEDQALFRVLALAGLVSSNAEGKRLIQEGGVKLNGETVKDPNLVVSLQGADTSVVQVGRRKFVKVVAQ</sequence>
<keyword evidence="6 9" id="KW-0648">Protein biosynthesis</keyword>
<dbReference type="GO" id="GO:0004831">
    <property type="term" value="F:tyrosine-tRNA ligase activity"/>
    <property type="evidence" value="ECO:0007669"/>
    <property type="project" value="UniProtKB-UniRule"/>
</dbReference>
<keyword evidence="2 9" id="KW-0436">Ligase</keyword>
<dbReference type="GO" id="GO:0006437">
    <property type="term" value="P:tyrosyl-tRNA aminoacylation"/>
    <property type="evidence" value="ECO:0007669"/>
    <property type="project" value="UniProtKB-UniRule"/>
</dbReference>
<comment type="similarity">
    <text evidence="9">Belongs to the class-I aminoacyl-tRNA synthetase family. TyrS type 2 subfamily.</text>
</comment>
<dbReference type="GO" id="GO:0005524">
    <property type="term" value="F:ATP binding"/>
    <property type="evidence" value="ECO:0007669"/>
    <property type="project" value="UniProtKB-UniRule"/>
</dbReference>
<feature type="short sequence motif" description="'KMSKS' region" evidence="9">
    <location>
        <begin position="243"/>
        <end position="247"/>
    </location>
</feature>
<dbReference type="Pfam" id="PF00579">
    <property type="entry name" value="tRNA-synt_1b"/>
    <property type="match status" value="1"/>
</dbReference>
<dbReference type="Proteomes" id="UP000664277">
    <property type="component" value="Unassembled WGS sequence"/>
</dbReference>
<reference evidence="12" key="1">
    <citation type="submission" date="2021-02" db="EMBL/GenBank/DDBJ databases">
        <title>Genome-Resolved Metagenomics of a Microbial Community Performing Photosynthetic Biological Nutrient Removal.</title>
        <authorList>
            <person name="Mcdaniel E.A."/>
        </authorList>
    </citation>
    <scope>NUCLEOTIDE SEQUENCE</scope>
    <source>
        <strain evidence="12">UWPOB_OBS1</strain>
    </source>
</reference>
<dbReference type="HAMAP" id="MF_02007">
    <property type="entry name" value="Tyr_tRNA_synth_type2"/>
    <property type="match status" value="1"/>
</dbReference>
<gene>
    <name evidence="9" type="primary">tyrS</name>
    <name evidence="12" type="ORF">J0M35_07865</name>
</gene>
<evidence type="ECO:0000256" key="3">
    <source>
        <dbReference type="ARBA" id="ARBA00022741"/>
    </source>
</evidence>
<feature type="domain" description="RNA-binding S4" evidence="11">
    <location>
        <begin position="352"/>
        <end position="416"/>
    </location>
</feature>
<dbReference type="InterPro" id="IPR002307">
    <property type="entry name" value="Tyr-tRNA-ligase"/>
</dbReference>
<evidence type="ECO:0000256" key="7">
    <source>
        <dbReference type="ARBA" id="ARBA00023146"/>
    </source>
</evidence>
<keyword evidence="7 9" id="KW-0030">Aminoacyl-tRNA synthetase</keyword>
<evidence type="ECO:0000313" key="12">
    <source>
        <dbReference type="EMBL" id="MBN8660264.1"/>
    </source>
</evidence>
<dbReference type="InterPro" id="IPR024088">
    <property type="entry name" value="Tyr-tRNA-ligase_bac-type"/>
</dbReference>
<dbReference type="NCBIfam" id="TIGR00234">
    <property type="entry name" value="tyrS"/>
    <property type="match status" value="1"/>
</dbReference>
<dbReference type="PANTHER" id="PTHR11766">
    <property type="entry name" value="TYROSYL-TRNA SYNTHETASE"/>
    <property type="match status" value="1"/>
</dbReference>
<comment type="caution">
    <text evidence="12">The sequence shown here is derived from an EMBL/GenBank/DDBJ whole genome shotgun (WGS) entry which is preliminary data.</text>
</comment>
<evidence type="ECO:0000256" key="9">
    <source>
        <dbReference type="HAMAP-Rule" id="MF_02007"/>
    </source>
</evidence>
<dbReference type="AlphaFoldDB" id="A0A8J7TL62"/>
<dbReference type="EMBL" id="JAFLCK010000009">
    <property type="protein sequence ID" value="MBN8660264.1"/>
    <property type="molecule type" value="Genomic_DNA"/>
</dbReference>
<keyword evidence="4 9" id="KW-0067">ATP-binding</keyword>
<evidence type="ECO:0000313" key="13">
    <source>
        <dbReference type="Proteomes" id="UP000664277"/>
    </source>
</evidence>
<dbReference type="SMART" id="SM00363">
    <property type="entry name" value="S4"/>
    <property type="match status" value="1"/>
</dbReference>
<keyword evidence="5 10" id="KW-0694">RNA-binding</keyword>
<evidence type="ECO:0000256" key="2">
    <source>
        <dbReference type="ARBA" id="ARBA00022598"/>
    </source>
</evidence>
<accession>A0A8J7TL62</accession>
<dbReference type="EC" id="6.1.1.1" evidence="9"/>
<feature type="short sequence motif" description="'HIGH' region" evidence="9">
    <location>
        <begin position="59"/>
        <end position="68"/>
    </location>
</feature>
<dbReference type="InterPro" id="IPR024108">
    <property type="entry name" value="Tyr-tRNA-ligase_bac_2"/>
</dbReference>
<dbReference type="PANTHER" id="PTHR11766:SF1">
    <property type="entry name" value="TYROSINE--TRNA LIGASE"/>
    <property type="match status" value="1"/>
</dbReference>
<dbReference type="Gene3D" id="3.10.290.10">
    <property type="entry name" value="RNA-binding S4 domain"/>
    <property type="match status" value="1"/>
</dbReference>
<evidence type="ECO:0000256" key="4">
    <source>
        <dbReference type="ARBA" id="ARBA00022840"/>
    </source>
</evidence>
<protein>
    <recommendedName>
        <fullName evidence="9">Tyrosine--tRNA ligase</fullName>
        <ecNumber evidence="9">6.1.1.1</ecNumber>
    </recommendedName>
    <alternativeName>
        <fullName evidence="9">Tyrosyl-tRNA synthetase</fullName>
        <shortName evidence="9">TyrRS</shortName>
    </alternativeName>
</protein>
<dbReference type="CDD" id="cd00165">
    <property type="entry name" value="S4"/>
    <property type="match status" value="1"/>
</dbReference>
<dbReference type="Gene3D" id="1.10.240.10">
    <property type="entry name" value="Tyrosyl-Transfer RNA Synthetase"/>
    <property type="match status" value="1"/>
</dbReference>
<evidence type="ECO:0000256" key="5">
    <source>
        <dbReference type="ARBA" id="ARBA00022884"/>
    </source>
</evidence>
<proteinExistence type="inferred from homology"/>
<comment type="function">
    <text evidence="9">Catalyzes the attachment of tyrosine to tRNA(Tyr) in a two-step reaction: tyrosine is first activated by ATP to form Tyr-AMP and then transferred to the acceptor end of tRNA(Tyr).</text>
</comment>
<dbReference type="SUPFAM" id="SSF52374">
    <property type="entry name" value="Nucleotidylyl transferase"/>
    <property type="match status" value="1"/>
</dbReference>
<dbReference type="GO" id="GO:0005829">
    <property type="term" value="C:cytosol"/>
    <property type="evidence" value="ECO:0007669"/>
    <property type="project" value="TreeGrafter"/>
</dbReference>
<dbReference type="SUPFAM" id="SSF55174">
    <property type="entry name" value="Alpha-L RNA-binding motif"/>
    <property type="match status" value="1"/>
</dbReference>
<keyword evidence="3 9" id="KW-0547">Nucleotide-binding</keyword>
<evidence type="ECO:0000256" key="10">
    <source>
        <dbReference type="PROSITE-ProRule" id="PRU00182"/>
    </source>
</evidence>
<dbReference type="Gene3D" id="3.40.50.620">
    <property type="entry name" value="HUPs"/>
    <property type="match status" value="1"/>
</dbReference>
<feature type="binding site" evidence="9">
    <location>
        <position position="246"/>
    </location>
    <ligand>
        <name>ATP</name>
        <dbReference type="ChEBI" id="CHEBI:30616"/>
    </ligand>
</feature>
<comment type="subcellular location">
    <subcellularLocation>
        <location evidence="9">Cytoplasm</location>
    </subcellularLocation>
</comment>
<evidence type="ECO:0000256" key="1">
    <source>
        <dbReference type="ARBA" id="ARBA00022490"/>
    </source>
</evidence>
<evidence type="ECO:0000256" key="8">
    <source>
        <dbReference type="ARBA" id="ARBA00048248"/>
    </source>
</evidence>
<keyword evidence="1 9" id="KW-0963">Cytoplasm</keyword>
<dbReference type="InterPro" id="IPR036986">
    <property type="entry name" value="S4_RNA-bd_sf"/>
</dbReference>
<organism evidence="12 13">
    <name type="scientific">Candidatus Obscuribacter phosphatis</name>
    <dbReference type="NCBI Taxonomy" id="1906157"/>
    <lineage>
        <taxon>Bacteria</taxon>
        <taxon>Bacillati</taxon>
        <taxon>Candidatus Melainabacteria</taxon>
        <taxon>Candidatus Obscuribacterales</taxon>
        <taxon>Candidatus Obscuribacteraceae</taxon>
        <taxon>Candidatus Obscuribacter</taxon>
    </lineage>
</organism>
<dbReference type="PROSITE" id="PS50889">
    <property type="entry name" value="S4"/>
    <property type="match status" value="1"/>
</dbReference>
<comment type="catalytic activity">
    <reaction evidence="8 9">
        <text>tRNA(Tyr) + L-tyrosine + ATP = L-tyrosyl-tRNA(Tyr) + AMP + diphosphate + H(+)</text>
        <dbReference type="Rhea" id="RHEA:10220"/>
        <dbReference type="Rhea" id="RHEA-COMP:9706"/>
        <dbReference type="Rhea" id="RHEA-COMP:9707"/>
        <dbReference type="ChEBI" id="CHEBI:15378"/>
        <dbReference type="ChEBI" id="CHEBI:30616"/>
        <dbReference type="ChEBI" id="CHEBI:33019"/>
        <dbReference type="ChEBI" id="CHEBI:58315"/>
        <dbReference type="ChEBI" id="CHEBI:78442"/>
        <dbReference type="ChEBI" id="CHEBI:78536"/>
        <dbReference type="ChEBI" id="CHEBI:456215"/>
        <dbReference type="EC" id="6.1.1.1"/>
    </reaction>
</comment>
<dbReference type="InterPro" id="IPR002942">
    <property type="entry name" value="S4_RNA-bd"/>
</dbReference>
<dbReference type="Pfam" id="PF01479">
    <property type="entry name" value="S4"/>
    <property type="match status" value="1"/>
</dbReference>
<dbReference type="GO" id="GO:0003723">
    <property type="term" value="F:RNA binding"/>
    <property type="evidence" value="ECO:0007669"/>
    <property type="project" value="UniProtKB-KW"/>
</dbReference>